<dbReference type="Proteomes" id="UP000233440">
    <property type="component" value="Unassembled WGS sequence"/>
</dbReference>
<dbReference type="AlphaFoldDB" id="A0A2N3LE65"/>
<name>A0A2N3LE65_9BACI</name>
<protein>
    <submittedName>
        <fullName evidence="1">Uncharacterized protein</fullName>
    </submittedName>
</protein>
<organism evidence="1 2">
    <name type="scientific">Heyndrickxia camelliae</name>
    <dbReference type="NCBI Taxonomy" id="1707093"/>
    <lineage>
        <taxon>Bacteria</taxon>
        <taxon>Bacillati</taxon>
        <taxon>Bacillota</taxon>
        <taxon>Bacilli</taxon>
        <taxon>Bacillales</taxon>
        <taxon>Bacillaceae</taxon>
        <taxon>Heyndrickxia</taxon>
    </lineage>
</organism>
<gene>
    <name evidence="1" type="ORF">CWO92_21995</name>
</gene>
<comment type="caution">
    <text evidence="1">The sequence shown here is derived from an EMBL/GenBank/DDBJ whole genome shotgun (WGS) entry which is preliminary data.</text>
</comment>
<sequence length="207" mass="23390">MEMTITRALAELKLLDKRINRGINDSVLGGFTVGKKPMTGYTTVDDIESRVKSDFQSVNDLIKRRNQIKSAIVVSNATTIVEIASQKMTVAEAIERKSSIDYDKSLLNKLKNTYATLVNHVDRVNEEVKQRLDKHLETLFGKDGKVNAQANEDIVKSFKEQNEAKLIDPIGLKDKIDKLTKEIEAFEMEVDFILSESNTITRITIED</sequence>
<reference evidence="1 2" key="1">
    <citation type="submission" date="2017-11" db="EMBL/GenBank/DDBJ databases">
        <title>Bacillus camelliae sp. nov., isolated from pu'er tea.</title>
        <authorList>
            <person name="Niu L."/>
        </authorList>
    </citation>
    <scope>NUCLEOTIDE SEQUENCE [LARGE SCALE GENOMIC DNA]</scope>
    <source>
        <strain evidence="1 2">7578-1</strain>
    </source>
</reference>
<keyword evidence="2" id="KW-1185">Reference proteome</keyword>
<accession>A0A2N3LE65</accession>
<evidence type="ECO:0000313" key="1">
    <source>
        <dbReference type="EMBL" id="PKR82865.1"/>
    </source>
</evidence>
<evidence type="ECO:0000313" key="2">
    <source>
        <dbReference type="Proteomes" id="UP000233440"/>
    </source>
</evidence>
<dbReference type="OrthoDB" id="2086746at2"/>
<dbReference type="EMBL" id="PIQO01000026">
    <property type="protein sequence ID" value="PKR82865.1"/>
    <property type="molecule type" value="Genomic_DNA"/>
</dbReference>
<dbReference type="RefSeq" id="WP_101356353.1">
    <property type="nucleotide sequence ID" value="NZ_PIQO01000026.1"/>
</dbReference>
<proteinExistence type="predicted"/>